<keyword evidence="2" id="KW-1185">Reference proteome</keyword>
<name>A0A420H957_9PEZI</name>
<comment type="caution">
    <text evidence="1">The sequence shown here is derived from an EMBL/GenBank/DDBJ whole genome shotgun (WGS) entry which is preliminary data.</text>
</comment>
<evidence type="ECO:0000313" key="2">
    <source>
        <dbReference type="Proteomes" id="UP000286134"/>
    </source>
</evidence>
<dbReference type="EMBL" id="MCFK01010050">
    <property type="protein sequence ID" value="RKF53969.1"/>
    <property type="molecule type" value="Genomic_DNA"/>
</dbReference>
<protein>
    <submittedName>
        <fullName evidence="1">Uncharacterized protein</fullName>
    </submittedName>
</protein>
<dbReference type="Proteomes" id="UP000286134">
    <property type="component" value="Unassembled WGS sequence"/>
</dbReference>
<dbReference type="OrthoDB" id="432412at2759"/>
<accession>A0A420H957</accession>
<sequence>MPPIFRILVTTKHIISPKKIDLVKKAASDFQCAVLMKVGQNSGMMFAEGKEALKWLQVVKKLRFRNLKIQKKELVSSALLDLPPGKVIKYESVRELATFLSRRLELYEWWKIHMGYK</sequence>
<reference evidence="1 2" key="1">
    <citation type="journal article" date="2018" name="BMC Genomics">
        <title>Comparative genome analyses reveal sequence features reflecting distinct modes of host-adaptation between dicot and monocot powdery mildew.</title>
        <authorList>
            <person name="Wu Y."/>
            <person name="Ma X."/>
            <person name="Pan Z."/>
            <person name="Kale S.D."/>
            <person name="Song Y."/>
            <person name="King H."/>
            <person name="Zhang Q."/>
            <person name="Presley C."/>
            <person name="Deng X."/>
            <person name="Wei C.I."/>
            <person name="Xiao S."/>
        </authorList>
    </citation>
    <scope>NUCLEOTIDE SEQUENCE [LARGE SCALE GENOMIC DNA]</scope>
    <source>
        <strain evidence="1">UMSG2</strain>
    </source>
</reference>
<evidence type="ECO:0000313" key="1">
    <source>
        <dbReference type="EMBL" id="RKF53969.1"/>
    </source>
</evidence>
<organism evidence="1 2">
    <name type="scientific">Erysiphe neolycopersici</name>
    <dbReference type="NCBI Taxonomy" id="212602"/>
    <lineage>
        <taxon>Eukaryota</taxon>
        <taxon>Fungi</taxon>
        <taxon>Dikarya</taxon>
        <taxon>Ascomycota</taxon>
        <taxon>Pezizomycotina</taxon>
        <taxon>Leotiomycetes</taxon>
        <taxon>Erysiphales</taxon>
        <taxon>Erysiphaceae</taxon>
        <taxon>Erysiphe</taxon>
    </lineage>
</organism>
<gene>
    <name evidence="1" type="ORF">OnM2_100017</name>
</gene>
<proteinExistence type="predicted"/>
<dbReference type="AlphaFoldDB" id="A0A420H957"/>